<evidence type="ECO:0000256" key="5">
    <source>
        <dbReference type="HAMAP-Rule" id="MF_00265"/>
    </source>
</evidence>
<keyword evidence="1 5" id="KW-1277">Toxin-antitoxin system</keyword>
<keyword evidence="4 5" id="KW-0378">Hydrolase</keyword>
<accession>A0A399F7I8</accession>
<dbReference type="RefSeq" id="WP_119357827.1">
    <property type="nucleotide sequence ID" value="NZ_BJXM01000038.1"/>
</dbReference>
<evidence type="ECO:0000256" key="4">
    <source>
        <dbReference type="ARBA" id="ARBA00022801"/>
    </source>
</evidence>
<feature type="binding site" evidence="5">
    <location>
        <position position="8"/>
    </location>
    <ligand>
        <name>Mg(2+)</name>
        <dbReference type="ChEBI" id="CHEBI:18420"/>
    </ligand>
</feature>
<dbReference type="Proteomes" id="UP000266178">
    <property type="component" value="Unassembled WGS sequence"/>
</dbReference>
<comment type="similarity">
    <text evidence="5">Belongs to the PINc/VapC protein family.</text>
</comment>
<comment type="function">
    <text evidence="5">Toxic component of a toxin-antitoxin (TA) system. An RNase.</text>
</comment>
<evidence type="ECO:0000313" key="7">
    <source>
        <dbReference type="EMBL" id="RIH91695.1"/>
    </source>
</evidence>
<keyword evidence="2 5" id="KW-0540">Nuclease</keyword>
<dbReference type="InterPro" id="IPR022907">
    <property type="entry name" value="VapC_family"/>
</dbReference>
<dbReference type="EC" id="3.1.-.-" evidence="5"/>
<comment type="cofactor">
    <cofactor evidence="5">
        <name>Mg(2+)</name>
        <dbReference type="ChEBI" id="CHEBI:18420"/>
    </cofactor>
</comment>
<keyword evidence="7" id="KW-0255">Endonuclease</keyword>
<feature type="domain" description="PIN" evidence="6">
    <location>
        <begin position="5"/>
        <end position="123"/>
    </location>
</feature>
<evidence type="ECO:0000256" key="2">
    <source>
        <dbReference type="ARBA" id="ARBA00022722"/>
    </source>
</evidence>
<dbReference type="GO" id="GO:0016787">
    <property type="term" value="F:hydrolase activity"/>
    <property type="evidence" value="ECO:0007669"/>
    <property type="project" value="UniProtKB-KW"/>
</dbReference>
<dbReference type="Pfam" id="PF01850">
    <property type="entry name" value="PIN"/>
    <property type="match status" value="1"/>
</dbReference>
<keyword evidence="8" id="KW-1185">Reference proteome</keyword>
<evidence type="ECO:0000256" key="3">
    <source>
        <dbReference type="ARBA" id="ARBA00022723"/>
    </source>
</evidence>
<dbReference type="GO" id="GO:0000287">
    <property type="term" value="F:magnesium ion binding"/>
    <property type="evidence" value="ECO:0007669"/>
    <property type="project" value="UniProtKB-UniRule"/>
</dbReference>
<keyword evidence="3 5" id="KW-0479">Metal-binding</keyword>
<dbReference type="GO" id="GO:0004519">
    <property type="term" value="F:endonuclease activity"/>
    <property type="evidence" value="ECO:0007669"/>
    <property type="project" value="UniProtKB-KW"/>
</dbReference>
<reference evidence="7 8" key="1">
    <citation type="submission" date="2018-08" db="EMBL/GenBank/DDBJ databases">
        <title>Meiothermus granaticius genome AF-68 sequencing project.</title>
        <authorList>
            <person name="Da Costa M.S."/>
            <person name="Albuquerque L."/>
            <person name="Raposo P."/>
            <person name="Froufe H.J.C."/>
            <person name="Barroso C.S."/>
            <person name="Egas C."/>
        </authorList>
    </citation>
    <scope>NUCLEOTIDE SEQUENCE [LARGE SCALE GENOMIC DNA]</scope>
    <source>
        <strain evidence="7 8">AF-68</strain>
    </source>
</reference>
<dbReference type="CDD" id="cd18692">
    <property type="entry name" value="PIN_VapC-like"/>
    <property type="match status" value="1"/>
</dbReference>
<dbReference type="OrthoDB" id="13900at2"/>
<evidence type="ECO:0000256" key="1">
    <source>
        <dbReference type="ARBA" id="ARBA00022649"/>
    </source>
</evidence>
<protein>
    <recommendedName>
        <fullName evidence="5">Ribonuclease VapC</fullName>
        <shortName evidence="5">RNase VapC</shortName>
        <ecNumber evidence="5">3.1.-.-</ecNumber>
    </recommendedName>
    <alternativeName>
        <fullName evidence="5">Toxin VapC</fullName>
    </alternativeName>
</protein>
<dbReference type="InterPro" id="IPR029060">
    <property type="entry name" value="PIN-like_dom_sf"/>
</dbReference>
<dbReference type="InterPro" id="IPR002716">
    <property type="entry name" value="PIN_dom"/>
</dbReference>
<dbReference type="GO" id="GO:0004540">
    <property type="term" value="F:RNA nuclease activity"/>
    <property type="evidence" value="ECO:0007669"/>
    <property type="project" value="InterPro"/>
</dbReference>
<dbReference type="EMBL" id="QWLB01000034">
    <property type="protein sequence ID" value="RIH91695.1"/>
    <property type="molecule type" value="Genomic_DNA"/>
</dbReference>
<keyword evidence="5" id="KW-0800">Toxin</keyword>
<dbReference type="SUPFAM" id="SSF88723">
    <property type="entry name" value="PIN domain-like"/>
    <property type="match status" value="1"/>
</dbReference>
<dbReference type="GO" id="GO:0090729">
    <property type="term" value="F:toxin activity"/>
    <property type="evidence" value="ECO:0007669"/>
    <property type="project" value="UniProtKB-KW"/>
</dbReference>
<feature type="binding site" evidence="5">
    <location>
        <position position="104"/>
    </location>
    <ligand>
        <name>Mg(2+)</name>
        <dbReference type="ChEBI" id="CHEBI:18420"/>
    </ligand>
</feature>
<keyword evidence="5" id="KW-0460">Magnesium</keyword>
<proteinExistence type="inferred from homology"/>
<sequence length="143" mass="16009">MNPRYLIDTNLLIYPLDARDPKKQKKAAEVLLRLAQEGRAALPVQALSEFASVALRRLSPPLEAEPVRLEIERLMLAFPVLPLTAPVVLEALRGVAQHHLSYYDAQVWATARLYQVPVVLSEDFAMGAVLEGVRFVNPLEQKL</sequence>
<dbReference type="HAMAP" id="MF_00265">
    <property type="entry name" value="VapC_Nob1"/>
    <property type="match status" value="1"/>
</dbReference>
<dbReference type="Gene3D" id="3.40.50.1010">
    <property type="entry name" value="5'-nuclease"/>
    <property type="match status" value="1"/>
</dbReference>
<comment type="caution">
    <text evidence="7">The sequence shown here is derived from an EMBL/GenBank/DDBJ whole genome shotgun (WGS) entry which is preliminary data.</text>
</comment>
<organism evidence="7 8">
    <name type="scientific">Meiothermus granaticius NBRC 107808</name>
    <dbReference type="NCBI Taxonomy" id="1227551"/>
    <lineage>
        <taxon>Bacteria</taxon>
        <taxon>Thermotogati</taxon>
        <taxon>Deinococcota</taxon>
        <taxon>Deinococci</taxon>
        <taxon>Thermales</taxon>
        <taxon>Thermaceae</taxon>
        <taxon>Meiothermus</taxon>
    </lineage>
</organism>
<gene>
    <name evidence="7" type="primary">vapC_3</name>
    <name evidence="5" type="synonym">vapC</name>
    <name evidence="7" type="ORF">Mgrana_02361</name>
</gene>
<dbReference type="AlphaFoldDB" id="A0A399F7I8"/>
<name>A0A399F7I8_9DEIN</name>
<evidence type="ECO:0000313" key="8">
    <source>
        <dbReference type="Proteomes" id="UP000266178"/>
    </source>
</evidence>
<evidence type="ECO:0000259" key="6">
    <source>
        <dbReference type="Pfam" id="PF01850"/>
    </source>
</evidence>